<keyword evidence="3" id="KW-1185">Reference proteome</keyword>
<sequence length="166" mass="18697">MKKLSWIFGVTVGLLGVSNEAFAQLDSKGAIGARFGSAQGITYRHTLSNDRAFEGLLSIQSNSNYRRFRVVGLYEYYRPISGGFNWYYGFGGGLGSYKEKDKTIDGKRVEYDSELALSIDGIIGIEYNIPETPFQVSLDVKPYFDFLQSSTIKLIDPIGFSFRYKF</sequence>
<gene>
    <name evidence="2" type="ORF">ABE541_24345</name>
</gene>
<evidence type="ECO:0000256" key="1">
    <source>
        <dbReference type="SAM" id="SignalP"/>
    </source>
</evidence>
<protein>
    <recommendedName>
        <fullName evidence="4">Outer membrane protein beta-barrel domain-containing protein</fullName>
    </recommendedName>
</protein>
<feature type="chain" id="PRO_5046749276" description="Outer membrane protein beta-barrel domain-containing protein" evidence="1">
    <location>
        <begin position="24"/>
        <end position="166"/>
    </location>
</feature>
<evidence type="ECO:0000313" key="3">
    <source>
        <dbReference type="Proteomes" id="UP001409291"/>
    </source>
</evidence>
<evidence type="ECO:0000313" key="2">
    <source>
        <dbReference type="EMBL" id="MEN5380416.1"/>
    </source>
</evidence>
<feature type="signal peptide" evidence="1">
    <location>
        <begin position="1"/>
        <end position="23"/>
    </location>
</feature>
<dbReference type="EMBL" id="JBDJNQ010000017">
    <property type="protein sequence ID" value="MEN5380416.1"/>
    <property type="molecule type" value="Genomic_DNA"/>
</dbReference>
<comment type="caution">
    <text evidence="2">The sequence shown here is derived from an EMBL/GenBank/DDBJ whole genome shotgun (WGS) entry which is preliminary data.</text>
</comment>
<evidence type="ECO:0008006" key="4">
    <source>
        <dbReference type="Google" id="ProtNLM"/>
    </source>
</evidence>
<keyword evidence="1" id="KW-0732">Signal</keyword>
<reference evidence="2 3" key="1">
    <citation type="submission" date="2024-04" db="EMBL/GenBank/DDBJ databases">
        <title>WGS of bacteria from Torrens River.</title>
        <authorList>
            <person name="Wyrsch E.R."/>
            <person name="Drigo B."/>
        </authorList>
    </citation>
    <scope>NUCLEOTIDE SEQUENCE [LARGE SCALE GENOMIC DNA]</scope>
    <source>
        <strain evidence="2 3">TWI391</strain>
    </source>
</reference>
<accession>A0ABV0C0E6</accession>
<proteinExistence type="predicted"/>
<dbReference type="RefSeq" id="WP_021188694.1">
    <property type="nucleotide sequence ID" value="NZ_JBDJLH010000006.1"/>
</dbReference>
<dbReference type="Proteomes" id="UP001409291">
    <property type="component" value="Unassembled WGS sequence"/>
</dbReference>
<name>A0ABV0C0E6_9SPHI</name>
<organism evidence="2 3">
    <name type="scientific">Sphingobacterium kitahiroshimense</name>
    <dbReference type="NCBI Taxonomy" id="470446"/>
    <lineage>
        <taxon>Bacteria</taxon>
        <taxon>Pseudomonadati</taxon>
        <taxon>Bacteroidota</taxon>
        <taxon>Sphingobacteriia</taxon>
        <taxon>Sphingobacteriales</taxon>
        <taxon>Sphingobacteriaceae</taxon>
        <taxon>Sphingobacterium</taxon>
    </lineage>
</organism>